<keyword evidence="4" id="KW-1185">Reference proteome</keyword>
<proteinExistence type="predicted"/>
<evidence type="ECO:0000256" key="2">
    <source>
        <dbReference type="SAM" id="SignalP"/>
    </source>
</evidence>
<reference evidence="4" key="1">
    <citation type="submission" date="2017-10" db="EMBL/GenBank/DDBJ databases">
        <title>Rapid genome shrinkage in a self-fertile nematode reveals novel sperm competition proteins.</title>
        <authorList>
            <person name="Yin D."/>
            <person name="Schwarz E.M."/>
            <person name="Thomas C.G."/>
            <person name="Felde R.L."/>
            <person name="Korf I.F."/>
            <person name="Cutter A.D."/>
            <person name="Schartner C.M."/>
            <person name="Ralston E.J."/>
            <person name="Meyer B.J."/>
            <person name="Haag E.S."/>
        </authorList>
    </citation>
    <scope>NUCLEOTIDE SEQUENCE [LARGE SCALE GENOMIC DNA]</scope>
    <source>
        <strain evidence="4">JU1422</strain>
    </source>
</reference>
<name>A0A2G5UAL4_9PELO</name>
<accession>A0A2G5UAL4</accession>
<comment type="caution">
    <text evidence="3">The sequence shown here is derived from an EMBL/GenBank/DDBJ whole genome shotgun (WGS) entry which is preliminary data.</text>
</comment>
<evidence type="ECO:0000313" key="4">
    <source>
        <dbReference type="Proteomes" id="UP000230233"/>
    </source>
</evidence>
<dbReference type="Proteomes" id="UP000230233">
    <property type="component" value="Chromosome IV"/>
</dbReference>
<sequence>MFAKFVVFYLVAVIVFSDNVTTIPEWVLLSYCGECRYCLALKGWDRPYFCILNEYDIPCYIRSEFFPDLTDGCVNQSSLESSSNCSLTSSSINSTSDGLVRSVDVVHLFVVINFLLLCVILIVLLCVLYKSYA</sequence>
<evidence type="ECO:0008006" key="5">
    <source>
        <dbReference type="Google" id="ProtNLM"/>
    </source>
</evidence>
<evidence type="ECO:0000256" key="1">
    <source>
        <dbReference type="SAM" id="Phobius"/>
    </source>
</evidence>
<feature type="chain" id="PRO_5013720989" description="UPAR/Ly6 domain-containing protein" evidence="2">
    <location>
        <begin position="18"/>
        <end position="133"/>
    </location>
</feature>
<dbReference type="EMBL" id="PDUG01000004">
    <property type="protein sequence ID" value="PIC36580.1"/>
    <property type="molecule type" value="Genomic_DNA"/>
</dbReference>
<keyword evidence="2" id="KW-0732">Signal</keyword>
<organism evidence="3 4">
    <name type="scientific">Caenorhabditis nigoni</name>
    <dbReference type="NCBI Taxonomy" id="1611254"/>
    <lineage>
        <taxon>Eukaryota</taxon>
        <taxon>Metazoa</taxon>
        <taxon>Ecdysozoa</taxon>
        <taxon>Nematoda</taxon>
        <taxon>Chromadorea</taxon>
        <taxon>Rhabditida</taxon>
        <taxon>Rhabditina</taxon>
        <taxon>Rhabditomorpha</taxon>
        <taxon>Rhabditoidea</taxon>
        <taxon>Rhabditidae</taxon>
        <taxon>Peloderinae</taxon>
        <taxon>Caenorhabditis</taxon>
    </lineage>
</organism>
<keyword evidence="1" id="KW-0472">Membrane</keyword>
<feature type="transmembrane region" description="Helical" evidence="1">
    <location>
        <begin position="105"/>
        <end position="129"/>
    </location>
</feature>
<keyword evidence="1" id="KW-0812">Transmembrane</keyword>
<keyword evidence="1" id="KW-1133">Transmembrane helix</keyword>
<evidence type="ECO:0000313" key="3">
    <source>
        <dbReference type="EMBL" id="PIC36580.1"/>
    </source>
</evidence>
<feature type="signal peptide" evidence="2">
    <location>
        <begin position="1"/>
        <end position="17"/>
    </location>
</feature>
<gene>
    <name evidence="3" type="primary">Cnig_chr_IV.g15514</name>
    <name evidence="3" type="ORF">B9Z55_015514</name>
</gene>
<dbReference type="AlphaFoldDB" id="A0A2G5UAL4"/>
<protein>
    <recommendedName>
        <fullName evidence="5">UPAR/Ly6 domain-containing protein</fullName>
    </recommendedName>
</protein>